<dbReference type="AlphaFoldDB" id="A0A1B1UJN2"/>
<dbReference type="KEGG" id="bic:LMTR13_25245"/>
<organism evidence="1 2">
    <name type="scientific">Bradyrhizobium icense</name>
    <dbReference type="NCBI Taxonomy" id="1274631"/>
    <lineage>
        <taxon>Bacteria</taxon>
        <taxon>Pseudomonadati</taxon>
        <taxon>Pseudomonadota</taxon>
        <taxon>Alphaproteobacteria</taxon>
        <taxon>Hyphomicrobiales</taxon>
        <taxon>Nitrobacteraceae</taxon>
        <taxon>Bradyrhizobium</taxon>
    </lineage>
</organism>
<sequence length="92" mass="10505">MLRRQPQHLPDVAEHAILGMIHDPDQLAFVKKECASISQCSRAGMVRFAVLRYEHSSCEKAIVICRNSIELAEDYFTTETTECVSDWCIIFT</sequence>
<evidence type="ECO:0000313" key="2">
    <source>
        <dbReference type="Proteomes" id="UP000092839"/>
    </source>
</evidence>
<dbReference type="Proteomes" id="UP000092839">
    <property type="component" value="Chromosome"/>
</dbReference>
<accession>A0A1B1UJN2</accession>
<evidence type="ECO:0000313" key="1">
    <source>
        <dbReference type="EMBL" id="ANW02970.1"/>
    </source>
</evidence>
<dbReference type="EMBL" id="CP016428">
    <property type="protein sequence ID" value="ANW02970.1"/>
    <property type="molecule type" value="Genomic_DNA"/>
</dbReference>
<gene>
    <name evidence="1" type="ORF">LMTR13_25245</name>
</gene>
<proteinExistence type="predicted"/>
<name>A0A1B1UJN2_9BRAD</name>
<reference evidence="1 2" key="1">
    <citation type="submission" date="2016-07" db="EMBL/GenBank/DDBJ databases">
        <title>Complete genome sequence of Bradyrhizobium icense LMTR 13T, a potential inoculant strain isolated from lima bean (Phaseolus lunatus) in Peru.</title>
        <authorList>
            <person name="Ormeno-Orrillo E."/>
            <person name="Duran D."/>
            <person name="Rogel M.A."/>
            <person name="Rey L."/>
            <person name="Imperial J."/>
            <person name="Ruiz-Argueso T."/>
            <person name="Martinez-Romero E."/>
        </authorList>
    </citation>
    <scope>NUCLEOTIDE SEQUENCE [LARGE SCALE GENOMIC DNA]</scope>
    <source>
        <strain evidence="1 2">LMTR 13</strain>
    </source>
</reference>
<protein>
    <submittedName>
        <fullName evidence="1">Uncharacterized protein</fullName>
    </submittedName>
</protein>
<keyword evidence="2" id="KW-1185">Reference proteome</keyword>